<keyword evidence="3" id="KW-0997">Cell inner membrane</keyword>
<organism evidence="9 10">
    <name type="scientific">Pseudomonas oryzihabitans</name>
    <dbReference type="NCBI Taxonomy" id="47885"/>
    <lineage>
        <taxon>Bacteria</taxon>
        <taxon>Pseudomonadati</taxon>
        <taxon>Pseudomonadota</taxon>
        <taxon>Gammaproteobacteria</taxon>
        <taxon>Pseudomonadales</taxon>
        <taxon>Pseudomonadaceae</taxon>
        <taxon>Pseudomonas</taxon>
    </lineage>
</organism>
<evidence type="ECO:0000256" key="2">
    <source>
        <dbReference type="ARBA" id="ARBA00022475"/>
    </source>
</evidence>
<comment type="caution">
    <text evidence="9">The sequence shown here is derived from an EMBL/GenBank/DDBJ whole genome shotgun (WGS) entry which is preliminary data.</text>
</comment>
<dbReference type="InterPro" id="IPR003439">
    <property type="entry name" value="ABC_transporter-like_ATP-bd"/>
</dbReference>
<dbReference type="GO" id="GO:0015697">
    <property type="term" value="P:quaternary ammonium group transport"/>
    <property type="evidence" value="ECO:0007669"/>
    <property type="project" value="UniProtKB-ARBA"/>
</dbReference>
<dbReference type="Gene3D" id="2.40.50.100">
    <property type="match status" value="1"/>
</dbReference>
<reference evidence="9" key="1">
    <citation type="submission" date="2023-08" db="EMBL/GenBank/DDBJ databases">
        <title>Functional and genomic diversity of the sorghum phyllosphere microbiome.</title>
        <authorList>
            <person name="Shade A."/>
        </authorList>
    </citation>
    <scope>NUCLEOTIDE SEQUENCE</scope>
    <source>
        <strain evidence="9">SORGH_AS_0201</strain>
    </source>
</reference>
<dbReference type="InterPro" id="IPR027417">
    <property type="entry name" value="P-loop_NTPase"/>
</dbReference>
<dbReference type="AlphaFoldDB" id="A0AAJ2C0K0"/>
<dbReference type="InterPro" id="IPR050093">
    <property type="entry name" value="ABC_SmlMolc_Importer"/>
</dbReference>
<keyword evidence="2" id="KW-1003">Cell membrane</keyword>
<dbReference type="GO" id="GO:0016887">
    <property type="term" value="F:ATP hydrolysis activity"/>
    <property type="evidence" value="ECO:0007669"/>
    <property type="project" value="InterPro"/>
</dbReference>
<evidence type="ECO:0000256" key="3">
    <source>
        <dbReference type="ARBA" id="ARBA00022519"/>
    </source>
</evidence>
<dbReference type="RefSeq" id="WP_140217541.1">
    <property type="nucleotide sequence ID" value="NZ_CP021645.1"/>
</dbReference>
<keyword evidence="6" id="KW-1278">Translocase</keyword>
<dbReference type="FunFam" id="3.40.50.300:FF:000425">
    <property type="entry name" value="Probable ABC transporter, ATP-binding subunit"/>
    <property type="match status" value="1"/>
</dbReference>
<evidence type="ECO:0000256" key="5">
    <source>
        <dbReference type="ARBA" id="ARBA00022840"/>
    </source>
</evidence>
<dbReference type="GO" id="GO:0022857">
    <property type="term" value="F:transmembrane transporter activity"/>
    <property type="evidence" value="ECO:0007669"/>
    <property type="project" value="InterPro"/>
</dbReference>
<keyword evidence="5 9" id="KW-0067">ATP-binding</keyword>
<protein>
    <submittedName>
        <fullName evidence="9">Iron(III) transport system ATP-binding protein</fullName>
    </submittedName>
</protein>
<proteinExistence type="predicted"/>
<dbReference type="InterPro" id="IPR003593">
    <property type="entry name" value="AAA+_ATPase"/>
</dbReference>
<dbReference type="PANTHER" id="PTHR42781:SF5">
    <property type="entry name" value="PUTRESCINE TRANSPORT ATP-BINDING PROTEIN POTG"/>
    <property type="match status" value="1"/>
</dbReference>
<dbReference type="EMBL" id="JAVJAF010000001">
    <property type="protein sequence ID" value="MDR6235853.1"/>
    <property type="molecule type" value="Genomic_DNA"/>
</dbReference>
<dbReference type="GO" id="GO:0005524">
    <property type="term" value="F:ATP binding"/>
    <property type="evidence" value="ECO:0007669"/>
    <property type="project" value="UniProtKB-KW"/>
</dbReference>
<keyword evidence="4" id="KW-0547">Nucleotide-binding</keyword>
<dbReference type="InterPro" id="IPR017871">
    <property type="entry name" value="ABC_transporter-like_CS"/>
</dbReference>
<dbReference type="Gene3D" id="3.40.50.300">
    <property type="entry name" value="P-loop containing nucleotide triphosphate hydrolases"/>
    <property type="match status" value="1"/>
</dbReference>
<dbReference type="SUPFAM" id="SSF50331">
    <property type="entry name" value="MOP-like"/>
    <property type="match status" value="1"/>
</dbReference>
<dbReference type="SUPFAM" id="SSF52540">
    <property type="entry name" value="P-loop containing nucleoside triphosphate hydrolases"/>
    <property type="match status" value="1"/>
</dbReference>
<dbReference type="Pfam" id="PF00005">
    <property type="entry name" value="ABC_tran"/>
    <property type="match status" value="1"/>
</dbReference>
<evidence type="ECO:0000313" key="9">
    <source>
        <dbReference type="EMBL" id="MDR6235853.1"/>
    </source>
</evidence>
<feature type="domain" description="ABC transporter" evidence="8">
    <location>
        <begin position="3"/>
        <end position="233"/>
    </location>
</feature>
<evidence type="ECO:0000256" key="7">
    <source>
        <dbReference type="ARBA" id="ARBA00023136"/>
    </source>
</evidence>
<evidence type="ECO:0000256" key="6">
    <source>
        <dbReference type="ARBA" id="ARBA00022967"/>
    </source>
</evidence>
<gene>
    <name evidence="9" type="ORF">QE440_003594</name>
</gene>
<dbReference type="Proteomes" id="UP001268036">
    <property type="component" value="Unassembled WGS sequence"/>
</dbReference>
<name>A0AAJ2C0K0_9PSED</name>
<dbReference type="SMART" id="SM00382">
    <property type="entry name" value="AAA"/>
    <property type="match status" value="1"/>
</dbReference>
<keyword evidence="7" id="KW-0472">Membrane</keyword>
<dbReference type="PROSITE" id="PS50893">
    <property type="entry name" value="ABC_TRANSPORTER_2"/>
    <property type="match status" value="1"/>
</dbReference>
<dbReference type="Pfam" id="PF08402">
    <property type="entry name" value="TOBE_2"/>
    <property type="match status" value="1"/>
</dbReference>
<evidence type="ECO:0000256" key="4">
    <source>
        <dbReference type="ARBA" id="ARBA00022741"/>
    </source>
</evidence>
<dbReference type="PROSITE" id="PS00211">
    <property type="entry name" value="ABC_TRANSPORTER_1"/>
    <property type="match status" value="1"/>
</dbReference>
<dbReference type="GO" id="GO:0043190">
    <property type="term" value="C:ATP-binding cassette (ABC) transporter complex"/>
    <property type="evidence" value="ECO:0007669"/>
    <property type="project" value="InterPro"/>
</dbReference>
<dbReference type="InterPro" id="IPR013611">
    <property type="entry name" value="Transp-assoc_OB_typ2"/>
</dbReference>
<dbReference type="PANTHER" id="PTHR42781">
    <property type="entry name" value="SPERMIDINE/PUTRESCINE IMPORT ATP-BINDING PROTEIN POTA"/>
    <property type="match status" value="1"/>
</dbReference>
<evidence type="ECO:0000259" key="8">
    <source>
        <dbReference type="PROSITE" id="PS50893"/>
    </source>
</evidence>
<sequence length="346" mass="37641">MKLSISGVTKRFGNLTALDGVSLDIPSGKFVCFLGPSGCGKTTLLRIIAGLDEASDGRIEVDGKDVLSTTAKERNFGIVFQSYSLFPTLTAAQNVAYGLECRNWKKAEMAERVAAMLKMVHLDAHAGKLPHQLSGGQQQRIALARAIAPRPSLLLLDEPLSALDAKVREELRTEIKAVQEKLGITTIMVTHDQEEALAMADLVVLMRNGKIEQAGTPDELYERPKTPFVAEFIGRMNFLEVETDEAGRSWLGQTPLRLRDAAGKGPSKVCLRPEHVELGSAERTGENVVAGRVTDISYLGNLTRVTMQPATGGSPVVAELHGRRAPVRLDDPISMHLPMLSLRRLS</sequence>
<evidence type="ECO:0000313" key="10">
    <source>
        <dbReference type="Proteomes" id="UP001268036"/>
    </source>
</evidence>
<keyword evidence="1" id="KW-0813">Transport</keyword>
<accession>A0AAJ2C0K0</accession>
<evidence type="ECO:0000256" key="1">
    <source>
        <dbReference type="ARBA" id="ARBA00022448"/>
    </source>
</evidence>
<dbReference type="InterPro" id="IPR008995">
    <property type="entry name" value="Mo/tungstate-bd_C_term_dom"/>
</dbReference>